<dbReference type="PROSITE" id="PS51725">
    <property type="entry name" value="ABM"/>
    <property type="match status" value="1"/>
</dbReference>
<feature type="domain" description="ABM" evidence="1">
    <location>
        <begin position="2"/>
        <end position="90"/>
    </location>
</feature>
<dbReference type="PANTHER" id="PTHR33336:SF15">
    <property type="entry name" value="ABM DOMAIN-CONTAINING PROTEIN"/>
    <property type="match status" value="1"/>
</dbReference>
<gene>
    <name evidence="2" type="ORF">SAMN02982922_1456</name>
</gene>
<accession>A0A1X7N8R3</accession>
<sequence length="98" mass="10916">MIYVVATIELKSGSVDAIRAAAAACRVETLKEDGCIAYEMFSSLDNPDKLVVVEKWATREALTAHSKQPHLKAWREASAPFTASRKIEIVHPEKIEEF</sequence>
<dbReference type="Pfam" id="PF03992">
    <property type="entry name" value="ABM"/>
    <property type="match status" value="1"/>
</dbReference>
<organism evidence="2 3">
    <name type="scientific">Mesorhizobium australicum</name>
    <dbReference type="NCBI Taxonomy" id="536018"/>
    <lineage>
        <taxon>Bacteria</taxon>
        <taxon>Pseudomonadati</taxon>
        <taxon>Pseudomonadota</taxon>
        <taxon>Alphaproteobacteria</taxon>
        <taxon>Hyphomicrobiales</taxon>
        <taxon>Phyllobacteriaceae</taxon>
        <taxon>Mesorhizobium</taxon>
    </lineage>
</organism>
<dbReference type="GO" id="GO:0004497">
    <property type="term" value="F:monooxygenase activity"/>
    <property type="evidence" value="ECO:0007669"/>
    <property type="project" value="UniProtKB-KW"/>
</dbReference>
<evidence type="ECO:0000313" key="3">
    <source>
        <dbReference type="Proteomes" id="UP000193083"/>
    </source>
</evidence>
<evidence type="ECO:0000313" key="2">
    <source>
        <dbReference type="EMBL" id="SMH33879.1"/>
    </source>
</evidence>
<dbReference type="Gene3D" id="3.30.70.100">
    <property type="match status" value="1"/>
</dbReference>
<reference evidence="2 3" key="1">
    <citation type="submission" date="2017-04" db="EMBL/GenBank/DDBJ databases">
        <authorList>
            <person name="Afonso C.L."/>
            <person name="Miller P.J."/>
            <person name="Scott M.A."/>
            <person name="Spackman E."/>
            <person name="Goraichik I."/>
            <person name="Dimitrov K.M."/>
            <person name="Suarez D.L."/>
            <person name="Swayne D.E."/>
        </authorList>
    </citation>
    <scope>NUCLEOTIDE SEQUENCE [LARGE SCALE GENOMIC DNA]</scope>
    <source>
        <strain evidence="2 3">B5P</strain>
    </source>
</reference>
<dbReference type="SUPFAM" id="SSF54909">
    <property type="entry name" value="Dimeric alpha+beta barrel"/>
    <property type="match status" value="1"/>
</dbReference>
<dbReference type="RefSeq" id="WP_085463547.1">
    <property type="nucleotide sequence ID" value="NZ_FXBL01000004.1"/>
</dbReference>
<dbReference type="InterPro" id="IPR011008">
    <property type="entry name" value="Dimeric_a/b-barrel"/>
</dbReference>
<keyword evidence="2" id="KW-0560">Oxidoreductase</keyword>
<dbReference type="OrthoDB" id="287932at2"/>
<dbReference type="Proteomes" id="UP000193083">
    <property type="component" value="Unassembled WGS sequence"/>
</dbReference>
<protein>
    <submittedName>
        <fullName evidence="2">Quinol monooxygenase YgiN</fullName>
    </submittedName>
</protein>
<keyword evidence="3" id="KW-1185">Reference proteome</keyword>
<proteinExistence type="predicted"/>
<keyword evidence="2" id="KW-0503">Monooxygenase</keyword>
<dbReference type="PANTHER" id="PTHR33336">
    <property type="entry name" value="QUINOL MONOOXYGENASE YGIN-RELATED"/>
    <property type="match status" value="1"/>
</dbReference>
<dbReference type="InterPro" id="IPR007138">
    <property type="entry name" value="ABM_dom"/>
</dbReference>
<dbReference type="AlphaFoldDB" id="A0A1X7N8R3"/>
<name>A0A1X7N8R3_9HYPH</name>
<dbReference type="EMBL" id="FXBL01000004">
    <property type="protein sequence ID" value="SMH33879.1"/>
    <property type="molecule type" value="Genomic_DNA"/>
</dbReference>
<evidence type="ECO:0000259" key="1">
    <source>
        <dbReference type="PROSITE" id="PS51725"/>
    </source>
</evidence>
<dbReference type="InterPro" id="IPR050744">
    <property type="entry name" value="AI-2_Isomerase_LsrG"/>
</dbReference>